<dbReference type="Proteomes" id="UP000324800">
    <property type="component" value="Unassembled WGS sequence"/>
</dbReference>
<reference evidence="1 2" key="1">
    <citation type="submission" date="2019-03" db="EMBL/GenBank/DDBJ databases">
        <title>Single cell metagenomics reveals metabolic interactions within the superorganism composed of flagellate Streblomastix strix and complex community of Bacteroidetes bacteria on its surface.</title>
        <authorList>
            <person name="Treitli S.C."/>
            <person name="Kolisko M."/>
            <person name="Husnik F."/>
            <person name="Keeling P."/>
            <person name="Hampl V."/>
        </authorList>
    </citation>
    <scope>NUCLEOTIDE SEQUENCE [LARGE SCALE GENOMIC DNA]</scope>
    <source>
        <strain evidence="1">ST1C</strain>
    </source>
</reference>
<organism evidence="1 2">
    <name type="scientific">Streblomastix strix</name>
    <dbReference type="NCBI Taxonomy" id="222440"/>
    <lineage>
        <taxon>Eukaryota</taxon>
        <taxon>Metamonada</taxon>
        <taxon>Preaxostyla</taxon>
        <taxon>Oxymonadida</taxon>
        <taxon>Streblomastigidae</taxon>
        <taxon>Streblomastix</taxon>
    </lineage>
</organism>
<name>A0A5J4V3U1_9EUKA</name>
<sequence length="129" mass="14632">MDLCTFGGSYLIDPQHQESNWNGTTSNGQPICHIDSDIMQHDTLLSVQRPPSIFPQYTVTEILRDQLLVLAYTPYDLDAFKNNVIKSTANKLVIFYMHLKLKSSIQDIPSTYLTVGDTDNPVRCGIYFD</sequence>
<dbReference type="AlphaFoldDB" id="A0A5J4V3U1"/>
<evidence type="ECO:0000313" key="1">
    <source>
        <dbReference type="EMBL" id="KAA6377408.1"/>
    </source>
</evidence>
<comment type="caution">
    <text evidence="1">The sequence shown here is derived from an EMBL/GenBank/DDBJ whole genome shotgun (WGS) entry which is preliminary data.</text>
</comment>
<evidence type="ECO:0000313" key="2">
    <source>
        <dbReference type="Proteomes" id="UP000324800"/>
    </source>
</evidence>
<accession>A0A5J4V3U1</accession>
<proteinExistence type="predicted"/>
<protein>
    <submittedName>
        <fullName evidence="1">Uncharacterized protein</fullName>
    </submittedName>
</protein>
<gene>
    <name evidence="1" type="ORF">EZS28_027065</name>
</gene>
<dbReference type="EMBL" id="SNRW01009845">
    <property type="protein sequence ID" value="KAA6377408.1"/>
    <property type="molecule type" value="Genomic_DNA"/>
</dbReference>